<dbReference type="Proteomes" id="UP001501509">
    <property type="component" value="Unassembled WGS sequence"/>
</dbReference>
<feature type="transmembrane region" description="Helical" evidence="10">
    <location>
        <begin position="77"/>
        <end position="96"/>
    </location>
</feature>
<dbReference type="CDD" id="cd16917">
    <property type="entry name" value="HATPase_UhpB-NarQ-NarX-like"/>
    <property type="match status" value="1"/>
</dbReference>
<keyword evidence="6" id="KW-0418">Kinase</keyword>
<keyword evidence="10" id="KW-0812">Transmembrane</keyword>
<feature type="transmembrane region" description="Helical" evidence="10">
    <location>
        <begin position="41"/>
        <end position="71"/>
    </location>
</feature>
<evidence type="ECO:0000259" key="11">
    <source>
        <dbReference type="Pfam" id="PF07730"/>
    </source>
</evidence>
<protein>
    <recommendedName>
        <fullName evidence="2">histidine kinase</fullName>
        <ecNumber evidence="2">2.7.13.3</ecNumber>
    </recommendedName>
</protein>
<keyword evidence="8" id="KW-0902">Two-component regulatory system</keyword>
<feature type="domain" description="Signal transduction histidine kinase subgroup 3 dimerisation and phosphoacceptor" evidence="11">
    <location>
        <begin position="163"/>
        <end position="229"/>
    </location>
</feature>
<feature type="region of interest" description="Disordered" evidence="9">
    <location>
        <begin position="417"/>
        <end position="446"/>
    </location>
</feature>
<evidence type="ECO:0000256" key="8">
    <source>
        <dbReference type="ARBA" id="ARBA00023012"/>
    </source>
</evidence>
<feature type="transmembrane region" description="Helical" evidence="10">
    <location>
        <begin position="103"/>
        <end position="122"/>
    </location>
</feature>
<dbReference type="EC" id="2.7.13.3" evidence="2"/>
<dbReference type="InterPro" id="IPR011712">
    <property type="entry name" value="Sig_transdc_His_kin_sub3_dim/P"/>
</dbReference>
<evidence type="ECO:0000256" key="1">
    <source>
        <dbReference type="ARBA" id="ARBA00000085"/>
    </source>
</evidence>
<evidence type="ECO:0000256" key="7">
    <source>
        <dbReference type="ARBA" id="ARBA00022840"/>
    </source>
</evidence>
<evidence type="ECO:0000313" key="12">
    <source>
        <dbReference type="EMBL" id="GAA2602730.1"/>
    </source>
</evidence>
<comment type="catalytic activity">
    <reaction evidence="1">
        <text>ATP + protein L-histidine = ADP + protein N-phospho-L-histidine.</text>
        <dbReference type="EC" id="2.7.13.3"/>
    </reaction>
</comment>
<evidence type="ECO:0000256" key="3">
    <source>
        <dbReference type="ARBA" id="ARBA00022553"/>
    </source>
</evidence>
<evidence type="ECO:0000256" key="4">
    <source>
        <dbReference type="ARBA" id="ARBA00022679"/>
    </source>
</evidence>
<dbReference type="InterPro" id="IPR036890">
    <property type="entry name" value="HATPase_C_sf"/>
</dbReference>
<keyword evidence="4" id="KW-0808">Transferase</keyword>
<evidence type="ECO:0000256" key="6">
    <source>
        <dbReference type="ARBA" id="ARBA00022777"/>
    </source>
</evidence>
<dbReference type="Gene3D" id="1.20.5.1930">
    <property type="match status" value="1"/>
</dbReference>
<keyword evidence="10" id="KW-0472">Membrane</keyword>
<dbReference type="PANTHER" id="PTHR24421:SF10">
    <property type="entry name" value="NITRATE_NITRITE SENSOR PROTEIN NARQ"/>
    <property type="match status" value="1"/>
</dbReference>
<dbReference type="SUPFAM" id="SSF55874">
    <property type="entry name" value="ATPase domain of HSP90 chaperone/DNA topoisomerase II/histidine kinase"/>
    <property type="match status" value="1"/>
</dbReference>
<gene>
    <name evidence="12" type="ORF">GCM10010411_40710</name>
</gene>
<name>A0ABP6C8J6_9ACTN</name>
<keyword evidence="7" id="KW-0067">ATP-binding</keyword>
<feature type="transmembrane region" description="Helical" evidence="10">
    <location>
        <begin position="128"/>
        <end position="148"/>
    </location>
</feature>
<dbReference type="EMBL" id="BAAATD010000005">
    <property type="protein sequence ID" value="GAA2602730.1"/>
    <property type="molecule type" value="Genomic_DNA"/>
</dbReference>
<dbReference type="InterPro" id="IPR050482">
    <property type="entry name" value="Sensor_HK_TwoCompSys"/>
</dbReference>
<keyword evidence="10" id="KW-1133">Transmembrane helix</keyword>
<reference evidence="13" key="1">
    <citation type="journal article" date="2019" name="Int. J. Syst. Evol. Microbiol.">
        <title>The Global Catalogue of Microorganisms (GCM) 10K type strain sequencing project: providing services to taxonomists for standard genome sequencing and annotation.</title>
        <authorList>
            <consortium name="The Broad Institute Genomics Platform"/>
            <consortium name="The Broad Institute Genome Sequencing Center for Infectious Disease"/>
            <person name="Wu L."/>
            <person name="Ma J."/>
        </authorList>
    </citation>
    <scope>NUCLEOTIDE SEQUENCE [LARGE SCALE GENOMIC DNA]</scope>
    <source>
        <strain evidence="13">JCM 6833</strain>
    </source>
</reference>
<evidence type="ECO:0000256" key="9">
    <source>
        <dbReference type="SAM" id="MobiDB-lite"/>
    </source>
</evidence>
<proteinExistence type="predicted"/>
<keyword evidence="5" id="KW-0547">Nucleotide-binding</keyword>
<accession>A0ABP6C8J6</accession>
<keyword evidence="3" id="KW-0597">Phosphoprotein</keyword>
<evidence type="ECO:0000313" key="13">
    <source>
        <dbReference type="Proteomes" id="UP001501509"/>
    </source>
</evidence>
<keyword evidence="13" id="KW-1185">Reference proteome</keyword>
<organism evidence="12 13">
    <name type="scientific">Actinomadura fulvescens</name>
    <dbReference type="NCBI Taxonomy" id="46160"/>
    <lineage>
        <taxon>Bacteria</taxon>
        <taxon>Bacillati</taxon>
        <taxon>Actinomycetota</taxon>
        <taxon>Actinomycetes</taxon>
        <taxon>Streptosporangiales</taxon>
        <taxon>Thermomonosporaceae</taxon>
        <taxon>Actinomadura</taxon>
    </lineage>
</organism>
<evidence type="ECO:0000256" key="5">
    <source>
        <dbReference type="ARBA" id="ARBA00022741"/>
    </source>
</evidence>
<dbReference type="Pfam" id="PF07730">
    <property type="entry name" value="HisKA_3"/>
    <property type="match status" value="1"/>
</dbReference>
<dbReference type="Gene3D" id="3.30.565.10">
    <property type="entry name" value="Histidine kinase-like ATPase, C-terminal domain"/>
    <property type="match status" value="1"/>
</dbReference>
<comment type="caution">
    <text evidence="12">The sequence shown here is derived from an EMBL/GenBank/DDBJ whole genome shotgun (WGS) entry which is preliminary data.</text>
</comment>
<sequence>MARWMERVFDSGSAPVRFIVLAAIALGDLRLLHRPEDATGWALALTGLAVCLAGCVAPVAATVVLPVLVLAGDRMDADVSITLKAMIAVALFELALRSSARGVLVGSAVTVGLLLVHALDGATWAQTLYRLAILAGFPLLLGAYVRLVREKALRERERVRAAERAAIARELHDLVAHHISSMVLRAGVARHVLPGGDPRVAEVLGDLHDSGTAALADLRDLVAVLRDPALVDPGVSLVERSALPEALRGVVERGVQAGLRLTDEIDPAVAELDAVRRLTILRLAQEGLANVAKHAGPGTGARFSVHVTDASVRLEIVDDGRTRPEAAPGHGLIGMTERVELLGGHLIAGPRTDGQGWHLHAELPVTEPSTHAAPEAFTHAGLEASAHAAPEASTHAGLEASAHAAPEPFTHAGLEASAHADPEASTHAGLEASAHAAPEPLGEGAA</sequence>
<evidence type="ECO:0000256" key="2">
    <source>
        <dbReference type="ARBA" id="ARBA00012438"/>
    </source>
</evidence>
<evidence type="ECO:0000256" key="10">
    <source>
        <dbReference type="SAM" id="Phobius"/>
    </source>
</evidence>
<dbReference type="PANTHER" id="PTHR24421">
    <property type="entry name" value="NITRATE/NITRITE SENSOR PROTEIN NARX-RELATED"/>
    <property type="match status" value="1"/>
</dbReference>